<dbReference type="CDD" id="cd09279">
    <property type="entry name" value="RNase_HI_like"/>
    <property type="match status" value="1"/>
</dbReference>
<dbReference type="Pfam" id="PF00078">
    <property type="entry name" value="RVT_1"/>
    <property type="match status" value="1"/>
</dbReference>
<dbReference type="RefSeq" id="XP_040957772.1">
    <property type="nucleotide sequence ID" value="XM_041101838.1"/>
</dbReference>
<organism evidence="4 5">
    <name type="scientific">Gossypium hirsutum</name>
    <name type="common">Upland cotton</name>
    <name type="synonym">Gossypium mexicanum</name>
    <dbReference type="NCBI Taxonomy" id="3635"/>
    <lineage>
        <taxon>Eukaryota</taxon>
        <taxon>Viridiplantae</taxon>
        <taxon>Streptophyta</taxon>
        <taxon>Embryophyta</taxon>
        <taxon>Tracheophyta</taxon>
        <taxon>Spermatophyta</taxon>
        <taxon>Magnoliopsida</taxon>
        <taxon>eudicotyledons</taxon>
        <taxon>Gunneridae</taxon>
        <taxon>Pentapetalae</taxon>
        <taxon>rosids</taxon>
        <taxon>malvids</taxon>
        <taxon>Malvales</taxon>
        <taxon>Malvaceae</taxon>
        <taxon>Malvoideae</taxon>
        <taxon>Gossypium</taxon>
    </lineage>
</organism>
<dbReference type="CDD" id="cd01647">
    <property type="entry name" value="RT_LTR"/>
    <property type="match status" value="1"/>
</dbReference>
<evidence type="ECO:0000313" key="4">
    <source>
        <dbReference type="Proteomes" id="UP000818029"/>
    </source>
</evidence>
<dbReference type="Gene3D" id="3.10.10.10">
    <property type="entry name" value="HIV Type 1 Reverse Transcriptase, subunit A, domain 1"/>
    <property type="match status" value="1"/>
</dbReference>
<dbReference type="Pfam" id="PF13456">
    <property type="entry name" value="RVT_3"/>
    <property type="match status" value="1"/>
</dbReference>
<dbReference type="Gene3D" id="3.30.70.270">
    <property type="match status" value="2"/>
</dbReference>
<keyword evidence="4" id="KW-1185">Reference proteome</keyword>
<dbReference type="GeneID" id="121221193"/>
<dbReference type="InterPro" id="IPR043502">
    <property type="entry name" value="DNA/RNA_pol_sf"/>
</dbReference>
<dbReference type="InterPro" id="IPR002156">
    <property type="entry name" value="RNaseH_domain"/>
</dbReference>
<name>A0ABM3ASD7_GOSHI</name>
<protein>
    <submittedName>
        <fullName evidence="5">Uncharacterized protein</fullName>
    </submittedName>
</protein>
<feature type="domain" description="Reverse transcriptase/retrotransposon-derived protein RNase H-like" evidence="3">
    <location>
        <begin position="436"/>
        <end position="511"/>
    </location>
</feature>
<sequence length="630" mass="72010">MEVQDNHVQYSFIDNMPQSLADLYEQAHKFTEVKSLGILLKPSSMRHSTERSNSRDKCAFHNDFGHKTEDCFTLKDAIEEVVQYGKLVEFVDQGIDEDWVGSNAKRKAHMRSVMFVSAPKRSCHQGRWSVEFGNDNEELVCNKEGNDPMVVFVMIAGFEVKRILVDSGSVVEISSALATEEKSMLVRCLKVNSDVFAWLVADMPSVDLQVIVHKLNVLLEGKMVKQKRRKFALQVVEAVRQEVAKLLSAGFIREVKYPDWVSNVVMVKKILLDHDDQGKTTFIIEEELFYYQVMPFGLKNARATYQILVNRIFREQIRCRLEVYVDDMLVKSGNMEEHVRNLSKAFVVLRAHNIKLNIEKCAFSVQVGRFLGFIISKRGIKVNPKKIRAILEMPPPQTIKDIQSLTCRVVALNRSISRMADKCLTFFKALRTSFSWTKKCQTTFEELKLYLTSPLLLKSLRVGETLYLYLATSKEIVAVVLVRAEGAHQFPVYYISKVLQNSELRYSKIEKSKAGSGAGVLLIDPSGNEWQYGLSFEFQMSNNIAEYEVSISGLQLARQLRVMDLVIHTDSQLVAKQMNGDYEVKEAMLKKYHSVAAQLLIRFDKAQIKQLPRSDNTRADTIHISFLCCY</sequence>
<dbReference type="Gene3D" id="3.30.420.10">
    <property type="entry name" value="Ribonuclease H-like superfamily/Ribonuclease H"/>
    <property type="match status" value="1"/>
</dbReference>
<reference evidence="4" key="1">
    <citation type="journal article" date="2020" name="Nat. Genet.">
        <title>Genomic diversifications of five Gossypium allopolyploid species and their impact on cotton improvement.</title>
        <authorList>
            <person name="Chen Z.J."/>
            <person name="Sreedasyam A."/>
            <person name="Ando A."/>
            <person name="Song Q."/>
            <person name="De Santiago L.M."/>
            <person name="Hulse-Kemp A.M."/>
            <person name="Ding M."/>
            <person name="Ye W."/>
            <person name="Kirkbride R.C."/>
            <person name="Jenkins J."/>
            <person name="Plott C."/>
            <person name="Lovell J."/>
            <person name="Lin Y.M."/>
            <person name="Vaughn R."/>
            <person name="Liu B."/>
            <person name="Simpson S."/>
            <person name="Scheffler B.E."/>
            <person name="Wen L."/>
            <person name="Saski C.A."/>
            <person name="Grover C.E."/>
            <person name="Hu G."/>
            <person name="Conover J.L."/>
            <person name="Carlson J.W."/>
            <person name="Shu S."/>
            <person name="Boston L.B."/>
            <person name="Williams M."/>
            <person name="Peterson D.G."/>
            <person name="McGee K."/>
            <person name="Jones D.C."/>
            <person name="Wendel J.F."/>
            <person name="Stelly D.M."/>
            <person name="Grimwood J."/>
            <person name="Schmutz J."/>
        </authorList>
    </citation>
    <scope>NUCLEOTIDE SEQUENCE [LARGE SCALE GENOMIC DNA]</scope>
    <source>
        <strain evidence="4">cv. TM-1</strain>
    </source>
</reference>
<feature type="domain" description="RNase H type-1" evidence="2">
    <location>
        <begin position="512"/>
        <end position="621"/>
    </location>
</feature>
<dbReference type="InterPro" id="IPR000477">
    <property type="entry name" value="RT_dom"/>
</dbReference>
<evidence type="ECO:0000259" key="1">
    <source>
        <dbReference type="Pfam" id="PF00078"/>
    </source>
</evidence>
<dbReference type="InterPro" id="IPR041577">
    <property type="entry name" value="RT_RNaseH_2"/>
</dbReference>
<dbReference type="InterPro" id="IPR043128">
    <property type="entry name" value="Rev_trsase/Diguanyl_cyclase"/>
</dbReference>
<dbReference type="Proteomes" id="UP000818029">
    <property type="component" value="Chromosome D09"/>
</dbReference>
<evidence type="ECO:0000313" key="5">
    <source>
        <dbReference type="RefSeq" id="XP_040957772.1"/>
    </source>
</evidence>
<dbReference type="PANTHER" id="PTHR48475">
    <property type="entry name" value="RIBONUCLEASE H"/>
    <property type="match status" value="1"/>
</dbReference>
<accession>A0ABM3ASD7</accession>
<dbReference type="Pfam" id="PF17919">
    <property type="entry name" value="RT_RNaseH_2"/>
    <property type="match status" value="1"/>
</dbReference>
<dbReference type="InterPro" id="IPR036397">
    <property type="entry name" value="RNaseH_sf"/>
</dbReference>
<evidence type="ECO:0000259" key="2">
    <source>
        <dbReference type="Pfam" id="PF13456"/>
    </source>
</evidence>
<dbReference type="SUPFAM" id="SSF56672">
    <property type="entry name" value="DNA/RNA polymerases"/>
    <property type="match status" value="1"/>
</dbReference>
<proteinExistence type="predicted"/>
<reference evidence="5" key="2">
    <citation type="submission" date="2025-08" db="UniProtKB">
        <authorList>
            <consortium name="RefSeq"/>
        </authorList>
    </citation>
    <scope>IDENTIFICATION</scope>
</reference>
<feature type="domain" description="Reverse transcriptase" evidence="1">
    <location>
        <begin position="270"/>
        <end position="375"/>
    </location>
</feature>
<dbReference type="PANTHER" id="PTHR48475:SF2">
    <property type="entry name" value="RIBONUCLEASE H"/>
    <property type="match status" value="1"/>
</dbReference>
<gene>
    <name evidence="5" type="primary">LOC121221193</name>
</gene>
<evidence type="ECO:0000259" key="3">
    <source>
        <dbReference type="Pfam" id="PF17919"/>
    </source>
</evidence>